<dbReference type="RefSeq" id="WP_169495350.1">
    <property type="nucleotide sequence ID" value="NZ_JABBGM010000018.1"/>
</dbReference>
<keyword evidence="2" id="KW-1185">Reference proteome</keyword>
<dbReference type="Pfam" id="PF11171">
    <property type="entry name" value="DUF2958"/>
    <property type="match status" value="1"/>
</dbReference>
<accession>A0A7Y0BT93</accession>
<evidence type="ECO:0000313" key="2">
    <source>
        <dbReference type="Proteomes" id="UP000583556"/>
    </source>
</evidence>
<organism evidence="1 2">
    <name type="scientific">Novosphingobium olei</name>
    <dbReference type="NCBI Taxonomy" id="2728851"/>
    <lineage>
        <taxon>Bacteria</taxon>
        <taxon>Pseudomonadati</taxon>
        <taxon>Pseudomonadota</taxon>
        <taxon>Alphaproteobacteria</taxon>
        <taxon>Sphingomonadales</taxon>
        <taxon>Sphingomonadaceae</taxon>
        <taxon>Novosphingobium</taxon>
    </lineage>
</organism>
<dbReference type="EMBL" id="JABBGM010000018">
    <property type="protein sequence ID" value="NML96146.1"/>
    <property type="molecule type" value="Genomic_DNA"/>
</dbReference>
<sequence>MILLPPSIRLALRTNDAARRVAVRSEQVEPDPLPVLKLFNPIGAATWLATELFEDGDTLFGLADLGFGCPELGCFSLSEIGSVRLPFGLCIERDEGFVGLAPLSRWAALAREGGSILAAQRTLRRQSHELPSGLPPEGAQDDG</sequence>
<comment type="caution">
    <text evidence="1">The sequence shown here is derived from an EMBL/GenBank/DDBJ whole genome shotgun (WGS) entry which is preliminary data.</text>
</comment>
<dbReference type="Proteomes" id="UP000583556">
    <property type="component" value="Unassembled WGS sequence"/>
</dbReference>
<gene>
    <name evidence="1" type="ORF">HHL27_21000</name>
</gene>
<name>A0A7Y0BT93_9SPHN</name>
<dbReference type="AlphaFoldDB" id="A0A7Y0BT93"/>
<protein>
    <submittedName>
        <fullName evidence="1">DUF2958 domain-containing protein</fullName>
    </submittedName>
</protein>
<proteinExistence type="predicted"/>
<evidence type="ECO:0000313" key="1">
    <source>
        <dbReference type="EMBL" id="NML96146.1"/>
    </source>
</evidence>
<dbReference type="InterPro" id="IPR021341">
    <property type="entry name" value="DUF2958"/>
</dbReference>
<reference evidence="1 2" key="1">
    <citation type="submission" date="2020-04" db="EMBL/GenBank/DDBJ databases">
        <title>Novosphingobium sp. TW-4 isolated from soil.</title>
        <authorList>
            <person name="Dahal R.H."/>
            <person name="Chaudhary D.K."/>
        </authorList>
    </citation>
    <scope>NUCLEOTIDE SEQUENCE [LARGE SCALE GENOMIC DNA]</scope>
    <source>
        <strain evidence="1 2">TW-4</strain>
    </source>
</reference>